<dbReference type="InterPro" id="IPR011009">
    <property type="entry name" value="Kinase-like_dom_sf"/>
</dbReference>
<reference evidence="2 3" key="1">
    <citation type="submission" date="2022-01" db="EMBL/GenBank/DDBJ databases">
        <title>A chromosomal length assembly of Cordylochernes scorpioides.</title>
        <authorList>
            <person name="Zeh D."/>
            <person name="Zeh J."/>
        </authorList>
    </citation>
    <scope>NUCLEOTIDE SEQUENCE [LARGE SCALE GENOMIC DNA]</scope>
    <source>
        <strain evidence="2">IN4F17</strain>
        <tissue evidence="2">Whole Body</tissue>
    </source>
</reference>
<accession>A0ABY6LLH7</accession>
<evidence type="ECO:0000313" key="2">
    <source>
        <dbReference type="EMBL" id="UYV81032.1"/>
    </source>
</evidence>
<name>A0ABY6LLH7_9ARAC</name>
<proteinExistence type="predicted"/>
<protein>
    <submittedName>
        <fullName evidence="2">Uncharacterized protein</fullName>
    </submittedName>
</protein>
<keyword evidence="3" id="KW-1185">Reference proteome</keyword>
<dbReference type="Proteomes" id="UP001235939">
    <property type="component" value="Chromosome 19"/>
</dbReference>
<evidence type="ECO:0000313" key="3">
    <source>
        <dbReference type="Proteomes" id="UP001235939"/>
    </source>
</evidence>
<dbReference type="SUPFAM" id="SSF56112">
    <property type="entry name" value="Protein kinase-like (PK-like)"/>
    <property type="match status" value="1"/>
</dbReference>
<sequence length="254" mass="28363">MFQMATTQPHMKLLLAGAGVVLSLLSLCFWCLLRWRCKPRYEYAVLEDEAALQDKIELDRKQQRDAERRRRLDKHWFVVCDSTTGAERLMSLARVQCGRRWAALVQEILRASHHPYILPILELSAPDNLLCVTPLNPTGSLKDLIHHVGALSTPTYPQKLSNDLKDSAHHVGVPSMPIILRNPQMTSKIPPTMRTSSGTGGTSIPTLGPPLPEPHIQQLGSQILEGLLFLRERGLTNFGHLHSGNVILQNGVAR</sequence>
<feature type="region of interest" description="Disordered" evidence="1">
    <location>
        <begin position="186"/>
        <end position="207"/>
    </location>
</feature>
<gene>
    <name evidence="2" type="ORF">LAZ67_19002579</name>
</gene>
<evidence type="ECO:0000256" key="1">
    <source>
        <dbReference type="SAM" id="MobiDB-lite"/>
    </source>
</evidence>
<dbReference type="EMBL" id="CP092881">
    <property type="protein sequence ID" value="UYV81032.1"/>
    <property type="molecule type" value="Genomic_DNA"/>
</dbReference>
<organism evidence="2 3">
    <name type="scientific">Cordylochernes scorpioides</name>
    <dbReference type="NCBI Taxonomy" id="51811"/>
    <lineage>
        <taxon>Eukaryota</taxon>
        <taxon>Metazoa</taxon>
        <taxon>Ecdysozoa</taxon>
        <taxon>Arthropoda</taxon>
        <taxon>Chelicerata</taxon>
        <taxon>Arachnida</taxon>
        <taxon>Pseudoscorpiones</taxon>
        <taxon>Cheliferoidea</taxon>
        <taxon>Chernetidae</taxon>
        <taxon>Cordylochernes</taxon>
    </lineage>
</organism>